<dbReference type="Proteomes" id="UP001432060">
    <property type="component" value="Chromosome"/>
</dbReference>
<dbReference type="PANTHER" id="PTHR35339">
    <property type="entry name" value="LINALOOL DEHYDRATASE_ISOMERASE DOMAIN-CONTAINING PROTEIN"/>
    <property type="match status" value="1"/>
</dbReference>
<dbReference type="Pfam" id="PF10022">
    <property type="entry name" value="DUF2264"/>
    <property type="match status" value="1"/>
</dbReference>
<feature type="compositionally biased region" description="Polar residues" evidence="1">
    <location>
        <begin position="616"/>
        <end position="632"/>
    </location>
</feature>
<reference evidence="3" key="1">
    <citation type="submission" date="2022-10" db="EMBL/GenBank/DDBJ databases">
        <title>The complete genomes of actinobacterial strains from the NBC collection.</title>
        <authorList>
            <person name="Joergensen T.S."/>
            <person name="Alvarez Arevalo M."/>
            <person name="Sterndorff E.B."/>
            <person name="Faurdal D."/>
            <person name="Vuksanovic O."/>
            <person name="Mourched A.-S."/>
            <person name="Charusanti P."/>
            <person name="Shaw S."/>
            <person name="Blin K."/>
            <person name="Weber T."/>
        </authorList>
    </citation>
    <scope>NUCLEOTIDE SEQUENCE</scope>
    <source>
        <strain evidence="3">NBC_00668</strain>
    </source>
</reference>
<dbReference type="InterPro" id="IPR016624">
    <property type="entry name" value="UCP014753"/>
</dbReference>
<evidence type="ECO:0000259" key="2">
    <source>
        <dbReference type="Pfam" id="PF10022"/>
    </source>
</evidence>
<proteinExistence type="predicted"/>
<sequence length="632" mass="68057">MPTPPVNREPSNHELSPYTGWTRAHWERTADQLLLAVRPYASPRHGLINLLGERPSWSGPRSDGLEGYARTWLLAALRIAGAHGDDPHGYLDRYAEGLGSGTEHPLATGELDSGAPDAWPRMAEVRQAVVESASVALGLRLTRPWLWDGLDDRVRQRVVDWLLPALGPSPVDNNWWFFGLTVAGFLQDAGIETDRAAATVERALEHVDQWYLGDGWYSDGPNRSFDHYNGWALHFYPVLHAHLGDNRELLDRYGPRLHAHLDGYTRMFGADGAPMPYGRSLTYRFAAAAAPWLGALTGHTPLTPGATRRLTSGALRYFTDREPGRGAVDERGLLTPGWHGPYPPIVQSYSGPASPYWAAKGFLGLLMPPEHLVWTAVEEPLPVEKADAAAVLRPPNILIQSTASDGLVRLHNHGSNHVGAEEDPCYARFAYSTRTGPVSAGVRDNHFGLVLDDGTVTARGPAEPVGHGPGWAASATRPLLGVRIVSATLVHGRAEVRAHLVHGAPPGTRVRQTGWAVTRSGETGQLHAVEGYEPHARVVAAGSTLFGPRSHVAVLDGTTGDGPSVFVALASLTGEKCPAPLSDLVKQIRVEGHTVRVTWSDGTASELPLDADDPSAGSNRLTAGRTCGQSGT</sequence>
<dbReference type="PANTHER" id="PTHR35339:SF4">
    <property type="entry name" value="LINALOOL DEHYDRATASE_ISOMERASE DOMAIN-CONTAINING PROTEIN"/>
    <property type="match status" value="1"/>
</dbReference>
<feature type="region of interest" description="Disordered" evidence="1">
    <location>
        <begin position="604"/>
        <end position="632"/>
    </location>
</feature>
<keyword evidence="4" id="KW-1185">Reference proteome</keyword>
<dbReference type="EMBL" id="CP109019">
    <property type="protein sequence ID" value="WUT84848.1"/>
    <property type="molecule type" value="Genomic_DNA"/>
</dbReference>
<dbReference type="RefSeq" id="WP_329401311.1">
    <property type="nucleotide sequence ID" value="NZ_CP109019.1"/>
</dbReference>
<evidence type="ECO:0000313" key="3">
    <source>
        <dbReference type="EMBL" id="WUT84848.1"/>
    </source>
</evidence>
<gene>
    <name evidence="3" type="ORF">OG515_23010</name>
</gene>
<feature type="domain" description="DUF2264" evidence="2">
    <location>
        <begin position="22"/>
        <end position="381"/>
    </location>
</feature>
<organism evidence="3 4">
    <name type="scientific">Streptomyces melanogenes</name>
    <dbReference type="NCBI Taxonomy" id="67326"/>
    <lineage>
        <taxon>Bacteria</taxon>
        <taxon>Bacillati</taxon>
        <taxon>Actinomycetota</taxon>
        <taxon>Actinomycetes</taxon>
        <taxon>Kitasatosporales</taxon>
        <taxon>Streptomycetaceae</taxon>
        <taxon>Streptomyces</taxon>
    </lineage>
</organism>
<name>A0ABZ1XQ19_9ACTN</name>
<evidence type="ECO:0000313" key="4">
    <source>
        <dbReference type="Proteomes" id="UP001432060"/>
    </source>
</evidence>
<dbReference type="PIRSF" id="PIRSF014753">
    <property type="entry name" value="UCP014753"/>
    <property type="match status" value="1"/>
</dbReference>
<dbReference type="InterPro" id="IPR049349">
    <property type="entry name" value="DUF2264_N"/>
</dbReference>
<accession>A0ABZ1XQ19</accession>
<evidence type="ECO:0000256" key="1">
    <source>
        <dbReference type="SAM" id="MobiDB-lite"/>
    </source>
</evidence>
<protein>
    <submittedName>
        <fullName evidence="3">DUF2264 domain-containing protein</fullName>
    </submittedName>
</protein>